<gene>
    <name evidence="2" type="ORF">LTRI10_LOCUS22543</name>
</gene>
<evidence type="ECO:0000313" key="3">
    <source>
        <dbReference type="Proteomes" id="UP001497516"/>
    </source>
</evidence>
<feature type="compositionally biased region" description="Low complexity" evidence="1">
    <location>
        <begin position="98"/>
        <end position="111"/>
    </location>
</feature>
<dbReference type="Proteomes" id="UP001497516">
    <property type="component" value="Chromosome 4"/>
</dbReference>
<keyword evidence="3" id="KW-1185">Reference proteome</keyword>
<proteinExistence type="predicted"/>
<name>A0AAV2E635_9ROSI</name>
<dbReference type="EMBL" id="OZ034817">
    <property type="protein sequence ID" value="CAL1381142.1"/>
    <property type="molecule type" value="Genomic_DNA"/>
</dbReference>
<evidence type="ECO:0000313" key="2">
    <source>
        <dbReference type="EMBL" id="CAL1381142.1"/>
    </source>
</evidence>
<feature type="region of interest" description="Disordered" evidence="1">
    <location>
        <begin position="92"/>
        <end position="111"/>
    </location>
</feature>
<organism evidence="2 3">
    <name type="scientific">Linum trigynum</name>
    <dbReference type="NCBI Taxonomy" id="586398"/>
    <lineage>
        <taxon>Eukaryota</taxon>
        <taxon>Viridiplantae</taxon>
        <taxon>Streptophyta</taxon>
        <taxon>Embryophyta</taxon>
        <taxon>Tracheophyta</taxon>
        <taxon>Spermatophyta</taxon>
        <taxon>Magnoliopsida</taxon>
        <taxon>eudicotyledons</taxon>
        <taxon>Gunneridae</taxon>
        <taxon>Pentapetalae</taxon>
        <taxon>rosids</taxon>
        <taxon>fabids</taxon>
        <taxon>Malpighiales</taxon>
        <taxon>Linaceae</taxon>
        <taxon>Linum</taxon>
    </lineage>
</organism>
<dbReference type="AlphaFoldDB" id="A0AAV2E635"/>
<accession>A0AAV2E635</accession>
<sequence length="111" mass="11998">MQERGSRGRCRGDLTGFASVALAGSRSQRRWRLGRRLRGTAVSCVLDERGRRRDVFWLASRCDGDGDGTTTGSNDDSAGRRLRFRWATKALDEGCGGAASPSSSATEEGTK</sequence>
<reference evidence="2 3" key="1">
    <citation type="submission" date="2024-04" db="EMBL/GenBank/DDBJ databases">
        <authorList>
            <person name="Fracassetti M."/>
        </authorList>
    </citation>
    <scope>NUCLEOTIDE SEQUENCE [LARGE SCALE GENOMIC DNA]</scope>
</reference>
<protein>
    <submittedName>
        <fullName evidence="2">Uncharacterized protein</fullName>
    </submittedName>
</protein>
<evidence type="ECO:0000256" key="1">
    <source>
        <dbReference type="SAM" id="MobiDB-lite"/>
    </source>
</evidence>